<evidence type="ECO:0000256" key="1">
    <source>
        <dbReference type="SAM" id="MobiDB-lite"/>
    </source>
</evidence>
<proteinExistence type="predicted"/>
<feature type="compositionally biased region" description="Basic residues" evidence="1">
    <location>
        <begin position="68"/>
        <end position="93"/>
    </location>
</feature>
<dbReference type="RefSeq" id="XP_024338653.1">
    <property type="nucleotide sequence ID" value="XM_024477014.1"/>
</dbReference>
<reference evidence="2 3" key="1">
    <citation type="submission" date="2017-04" db="EMBL/GenBank/DDBJ databases">
        <title>Genome Sequence of the Model Brown-Rot Fungus Postia placenta SB12.</title>
        <authorList>
            <consortium name="DOE Joint Genome Institute"/>
            <person name="Gaskell J."/>
            <person name="Kersten P."/>
            <person name="Larrondo L.F."/>
            <person name="Canessa P."/>
            <person name="Martinez D."/>
            <person name="Hibbett D."/>
            <person name="Schmoll M."/>
            <person name="Kubicek C.P."/>
            <person name="Martinez A.T."/>
            <person name="Yadav J."/>
            <person name="Master E."/>
            <person name="Magnuson J.K."/>
            <person name="James T."/>
            <person name="Yaver D."/>
            <person name="Berka R."/>
            <person name="Labutti K."/>
            <person name="Lipzen A."/>
            <person name="Aerts A."/>
            <person name="Barry K."/>
            <person name="Henrissat B."/>
            <person name="Blanchette R."/>
            <person name="Grigoriev I."/>
            <person name="Cullen D."/>
        </authorList>
    </citation>
    <scope>NUCLEOTIDE SEQUENCE [LARGE SCALE GENOMIC DNA]</scope>
    <source>
        <strain evidence="2 3">MAD-698-R-SB12</strain>
    </source>
</reference>
<dbReference type="Proteomes" id="UP000194127">
    <property type="component" value="Unassembled WGS sequence"/>
</dbReference>
<organism evidence="2 3">
    <name type="scientific">Postia placenta MAD-698-R-SB12</name>
    <dbReference type="NCBI Taxonomy" id="670580"/>
    <lineage>
        <taxon>Eukaryota</taxon>
        <taxon>Fungi</taxon>
        <taxon>Dikarya</taxon>
        <taxon>Basidiomycota</taxon>
        <taxon>Agaricomycotina</taxon>
        <taxon>Agaricomycetes</taxon>
        <taxon>Polyporales</taxon>
        <taxon>Adustoporiaceae</taxon>
        <taxon>Rhodonia</taxon>
    </lineage>
</organism>
<evidence type="ECO:0000313" key="2">
    <source>
        <dbReference type="EMBL" id="OSX61859.1"/>
    </source>
</evidence>
<keyword evidence="3" id="KW-1185">Reference proteome</keyword>
<name>A0A1X6MZQ3_9APHY</name>
<feature type="compositionally biased region" description="Basic and acidic residues" evidence="1">
    <location>
        <begin position="94"/>
        <end position="113"/>
    </location>
</feature>
<evidence type="ECO:0000313" key="3">
    <source>
        <dbReference type="Proteomes" id="UP000194127"/>
    </source>
</evidence>
<protein>
    <submittedName>
        <fullName evidence="2">Uncharacterized protein</fullName>
    </submittedName>
</protein>
<feature type="compositionally biased region" description="Basic and acidic residues" evidence="1">
    <location>
        <begin position="44"/>
        <end position="62"/>
    </location>
</feature>
<dbReference type="GeneID" id="36321964"/>
<gene>
    <name evidence="2" type="ORF">POSPLADRAFT_1034358</name>
</gene>
<sequence length="466" mass="51694">MTSAPSQGDPNPARPSQERRSPAALNIPPSDRHPGSPTLAVHSPRSDDPHRPPRHSERRGDSNARGGYPRHRSHPQPRPHGTHSRGGRPQNGHRRQDRDPPRTLEELQNETRRLSARLEASEKRERQAKAAVEEMENAFQALQLSHTSTIALLDVRTSELCAAEKFLARVDSYSDADITRLVQELNGHIFQVAAQIADYVPTLTAGEAGRDLDEAKMEAMAKLLGPNMLDILLSRQHGNNMICIEIAVQACISTHLTWLIRLWSLNRDVESVLFGMVYKEMRKHATDQNHAEEQPVFGRWRALSRSYIRAVSESQSIAINITKILVGDVASIASLAGARGTRSCLNKTIGAAFGSKIQPLVERSLDIRKAIYEDVISGEFEPFTVACGTYFDKGTMEEAYTVKTATTAPQHTQEVKALCVTEMGLLRREKREGKVHDMVLLKAKVVPETLVNELRGLGRGSDSASR</sequence>
<dbReference type="STRING" id="670580.A0A1X6MZQ3"/>
<dbReference type="EMBL" id="KZ110598">
    <property type="protein sequence ID" value="OSX61859.1"/>
    <property type="molecule type" value="Genomic_DNA"/>
</dbReference>
<accession>A0A1X6MZQ3</accession>
<dbReference type="AlphaFoldDB" id="A0A1X6MZQ3"/>
<feature type="region of interest" description="Disordered" evidence="1">
    <location>
        <begin position="1"/>
        <end position="122"/>
    </location>
</feature>
<dbReference type="OrthoDB" id="3147752at2759"/>